<accession>C6LMA0</accession>
<evidence type="ECO:0000313" key="6">
    <source>
        <dbReference type="Proteomes" id="UP000005561"/>
    </source>
</evidence>
<organism evidence="5 6">
    <name type="scientific">Marvinbryantia formatexigens DSM 14469</name>
    <dbReference type="NCBI Taxonomy" id="478749"/>
    <lineage>
        <taxon>Bacteria</taxon>
        <taxon>Bacillati</taxon>
        <taxon>Bacillota</taxon>
        <taxon>Clostridia</taxon>
        <taxon>Lachnospirales</taxon>
        <taxon>Lachnospiraceae</taxon>
        <taxon>Marvinbryantia</taxon>
    </lineage>
</organism>
<feature type="domain" description="4Fe-4S ferredoxin-type" evidence="4">
    <location>
        <begin position="180"/>
        <end position="209"/>
    </location>
</feature>
<protein>
    <submittedName>
        <fullName evidence="5">4Fe-4S binding domain protein</fullName>
    </submittedName>
</protein>
<evidence type="ECO:0000256" key="2">
    <source>
        <dbReference type="ARBA" id="ARBA00023004"/>
    </source>
</evidence>
<dbReference type="Pfam" id="PF13187">
    <property type="entry name" value="Fer4_9"/>
    <property type="match status" value="1"/>
</dbReference>
<keyword evidence="2" id="KW-0408">Iron</keyword>
<evidence type="ECO:0000256" key="1">
    <source>
        <dbReference type="ARBA" id="ARBA00022723"/>
    </source>
</evidence>
<proteinExistence type="predicted"/>
<dbReference type="PROSITE" id="PS00198">
    <property type="entry name" value="4FE4S_FER_1"/>
    <property type="match status" value="1"/>
</dbReference>
<dbReference type="InterPro" id="IPR017900">
    <property type="entry name" value="4Fe4S_Fe_S_CS"/>
</dbReference>
<evidence type="ECO:0000259" key="4">
    <source>
        <dbReference type="PROSITE" id="PS51379"/>
    </source>
</evidence>
<dbReference type="STRING" id="168384.SAMN05660368_04053"/>
<dbReference type="SUPFAM" id="SSF54862">
    <property type="entry name" value="4Fe-4S ferredoxins"/>
    <property type="match status" value="1"/>
</dbReference>
<evidence type="ECO:0000256" key="3">
    <source>
        <dbReference type="ARBA" id="ARBA00023014"/>
    </source>
</evidence>
<gene>
    <name evidence="5" type="ORF">BRYFOR_09799</name>
</gene>
<name>C6LMA0_9FIRM</name>
<sequence length="259" mass="29025">MILYFSGTGNSEYVAKRIAAATGDGVLNLFQKIRSGDYASLDSKQPWVVVTPTYAWRIPRLVADWIAKTELRGSREIYFVMTCGGNIGNAGQYLKKLCAEKRLQYRGCMEVVMPENYIALFSTPTRDEAEKTIRAAQGAIAAAAAAICECRSFPEPKITPMDRISSGIVNDVFYPMFVHAKKFCATDACISCGQCVKLCPTKNIRLRDGRPVWKNRCTHCMACICRCPAEAIEYGKHSRGLPRYVFPKNFMEQEEKNNI</sequence>
<dbReference type="PROSITE" id="PS51379">
    <property type="entry name" value="4FE4S_FER_2"/>
    <property type="match status" value="2"/>
</dbReference>
<dbReference type="InterPro" id="IPR047964">
    <property type="entry name" value="EFR1-like"/>
</dbReference>
<comment type="caution">
    <text evidence="5">The sequence shown here is derived from an EMBL/GenBank/DDBJ whole genome shotgun (WGS) entry which is preliminary data.</text>
</comment>
<dbReference type="eggNOG" id="COG0716">
    <property type="taxonomic scope" value="Bacteria"/>
</dbReference>
<feature type="domain" description="4Fe-4S ferredoxin-type" evidence="4">
    <location>
        <begin position="214"/>
        <end position="237"/>
    </location>
</feature>
<reference evidence="5" key="1">
    <citation type="submission" date="2009-07" db="EMBL/GenBank/DDBJ databases">
        <authorList>
            <person name="Weinstock G."/>
            <person name="Sodergren E."/>
            <person name="Clifton S."/>
            <person name="Fulton L."/>
            <person name="Fulton B."/>
            <person name="Courtney L."/>
            <person name="Fronick C."/>
            <person name="Harrison M."/>
            <person name="Strong C."/>
            <person name="Farmer C."/>
            <person name="Delahaunty K."/>
            <person name="Markovic C."/>
            <person name="Hall O."/>
            <person name="Minx P."/>
            <person name="Tomlinson C."/>
            <person name="Mitreva M."/>
            <person name="Nelson J."/>
            <person name="Hou S."/>
            <person name="Wollam A."/>
            <person name="Pepin K.H."/>
            <person name="Johnson M."/>
            <person name="Bhonagiri V."/>
            <person name="Nash W.E."/>
            <person name="Warren W."/>
            <person name="Chinwalla A."/>
            <person name="Mardis E.R."/>
            <person name="Wilson R.K."/>
        </authorList>
    </citation>
    <scope>NUCLEOTIDE SEQUENCE [LARGE SCALE GENOMIC DNA]</scope>
    <source>
        <strain evidence="5">DSM 14469</strain>
    </source>
</reference>
<keyword evidence="1" id="KW-0479">Metal-binding</keyword>
<dbReference type="InterPro" id="IPR017896">
    <property type="entry name" value="4Fe4S_Fe-S-bd"/>
</dbReference>
<keyword evidence="6" id="KW-1185">Reference proteome</keyword>
<keyword evidence="3" id="KW-0411">Iron-sulfur</keyword>
<dbReference type="EMBL" id="ACCL02000040">
    <property type="protein sequence ID" value="EET58241.1"/>
    <property type="molecule type" value="Genomic_DNA"/>
</dbReference>
<dbReference type="InterPro" id="IPR029039">
    <property type="entry name" value="Flavoprotein-like_sf"/>
</dbReference>
<dbReference type="OrthoDB" id="9813995at2"/>
<evidence type="ECO:0000313" key="5">
    <source>
        <dbReference type="EMBL" id="EET58241.1"/>
    </source>
</evidence>
<dbReference type="GO" id="GO:0046872">
    <property type="term" value="F:metal ion binding"/>
    <property type="evidence" value="ECO:0007669"/>
    <property type="project" value="UniProtKB-KW"/>
</dbReference>
<dbReference type="Proteomes" id="UP000005561">
    <property type="component" value="Unassembled WGS sequence"/>
</dbReference>
<dbReference type="Gene3D" id="3.40.50.360">
    <property type="match status" value="1"/>
</dbReference>
<dbReference type="SUPFAM" id="SSF52218">
    <property type="entry name" value="Flavoproteins"/>
    <property type="match status" value="1"/>
</dbReference>
<dbReference type="eggNOG" id="COG1149">
    <property type="taxonomic scope" value="Bacteria"/>
</dbReference>
<dbReference type="GO" id="GO:0051536">
    <property type="term" value="F:iron-sulfur cluster binding"/>
    <property type="evidence" value="ECO:0007669"/>
    <property type="project" value="UniProtKB-KW"/>
</dbReference>
<dbReference type="NCBIfam" id="NF038196">
    <property type="entry name" value="ferrodoxin_EFR1"/>
    <property type="match status" value="1"/>
</dbReference>
<dbReference type="AlphaFoldDB" id="C6LMA0"/>
<dbReference type="RefSeq" id="WP_006864551.1">
    <property type="nucleotide sequence ID" value="NZ_ACCL02000040.1"/>
</dbReference>
<dbReference type="Gene3D" id="3.30.70.20">
    <property type="match status" value="1"/>
</dbReference>